<evidence type="ECO:0000313" key="11">
    <source>
        <dbReference type="EMBL" id="QRD04525.1"/>
    </source>
</evidence>
<evidence type="ECO:0000256" key="1">
    <source>
        <dbReference type="ARBA" id="ARBA00004141"/>
    </source>
</evidence>
<keyword evidence="5" id="KW-0406">Ion transport</keyword>
<dbReference type="GO" id="GO:0016491">
    <property type="term" value="F:oxidoreductase activity"/>
    <property type="evidence" value="ECO:0007669"/>
    <property type="project" value="InterPro"/>
</dbReference>
<dbReference type="SFLD" id="SFLDG01168">
    <property type="entry name" value="Ferric_reductase_subgroup_(FRE"/>
    <property type="match status" value="1"/>
</dbReference>
<gene>
    <name evidence="11" type="ORF">JI435_307040</name>
</gene>
<evidence type="ECO:0000259" key="10">
    <source>
        <dbReference type="Pfam" id="PF08022"/>
    </source>
</evidence>
<dbReference type="Pfam" id="PF01794">
    <property type="entry name" value="Ferric_reduct"/>
    <property type="match status" value="1"/>
</dbReference>
<dbReference type="SFLD" id="SFLDS00052">
    <property type="entry name" value="Ferric_Reductase_Domain"/>
    <property type="match status" value="1"/>
</dbReference>
<feature type="transmembrane region" description="Helical" evidence="7">
    <location>
        <begin position="231"/>
        <end position="249"/>
    </location>
</feature>
<evidence type="ECO:0000256" key="5">
    <source>
        <dbReference type="ARBA" id="ARBA00023065"/>
    </source>
</evidence>
<comment type="subcellular location">
    <subcellularLocation>
        <location evidence="1">Membrane</location>
        <topology evidence="1">Multi-pass membrane protein</topology>
    </subcellularLocation>
</comment>
<dbReference type="PANTHER" id="PTHR32361">
    <property type="entry name" value="FERRIC/CUPRIC REDUCTASE TRANSMEMBRANE COMPONENT"/>
    <property type="match status" value="1"/>
</dbReference>
<dbReference type="PANTHER" id="PTHR32361:SF9">
    <property type="entry name" value="FERRIC REDUCTASE TRANSMEMBRANE COMPONENT 3-RELATED"/>
    <property type="match status" value="1"/>
</dbReference>
<name>A0A7U2FJH2_PHANO</name>
<dbReference type="InterPro" id="IPR013130">
    <property type="entry name" value="Fe3_Rdtase_TM_dom"/>
</dbReference>
<dbReference type="AlphaFoldDB" id="A0A7U2FJH2"/>
<keyword evidence="4 7" id="KW-1133">Transmembrane helix</keyword>
<dbReference type="GO" id="GO:0016020">
    <property type="term" value="C:membrane"/>
    <property type="evidence" value="ECO:0007669"/>
    <property type="project" value="UniProtKB-SubCell"/>
</dbReference>
<reference evidence="12" key="1">
    <citation type="journal article" date="2021" name="BMC Genomics">
        <title>Chromosome-level genome assembly and manually-curated proteome of model necrotroph Parastagonospora nodorum Sn15 reveals a genome-wide trove of candidate effector homologs, and redundancy of virulence-related functions within an accessory chromosome.</title>
        <authorList>
            <person name="Bertazzoni S."/>
            <person name="Jones D.A.B."/>
            <person name="Phan H.T."/>
            <person name="Tan K.-C."/>
            <person name="Hane J.K."/>
        </authorList>
    </citation>
    <scope>NUCLEOTIDE SEQUENCE [LARGE SCALE GENOMIC DNA]</scope>
    <source>
        <strain evidence="12">SN15 / ATCC MYA-4574 / FGSC 10173)</strain>
    </source>
</reference>
<dbReference type="Proteomes" id="UP000663193">
    <property type="component" value="Chromosome 17"/>
</dbReference>
<dbReference type="InterPro" id="IPR039261">
    <property type="entry name" value="FNR_nucleotide-bd"/>
</dbReference>
<evidence type="ECO:0000256" key="4">
    <source>
        <dbReference type="ARBA" id="ARBA00022989"/>
    </source>
</evidence>
<feature type="transmembrane region" description="Helical" evidence="7">
    <location>
        <begin position="586"/>
        <end position="603"/>
    </location>
</feature>
<dbReference type="InterPro" id="IPR051410">
    <property type="entry name" value="Ferric/Cupric_Reductase"/>
</dbReference>
<dbReference type="GO" id="GO:0006811">
    <property type="term" value="P:monoatomic ion transport"/>
    <property type="evidence" value="ECO:0007669"/>
    <property type="project" value="UniProtKB-KW"/>
</dbReference>
<feature type="domain" description="Ferric oxidoreductase" evidence="9">
    <location>
        <begin position="278"/>
        <end position="393"/>
    </location>
</feature>
<feature type="chain" id="PRO_5031487964" description="FAD-binding FR-type domain-containing protein" evidence="8">
    <location>
        <begin position="21"/>
        <end position="698"/>
    </location>
</feature>
<evidence type="ECO:0000256" key="8">
    <source>
        <dbReference type="SAM" id="SignalP"/>
    </source>
</evidence>
<evidence type="ECO:0000256" key="2">
    <source>
        <dbReference type="ARBA" id="ARBA00022448"/>
    </source>
</evidence>
<protein>
    <recommendedName>
        <fullName evidence="13">FAD-binding FR-type domain-containing protein</fullName>
    </recommendedName>
</protein>
<organism evidence="11 12">
    <name type="scientific">Phaeosphaeria nodorum (strain SN15 / ATCC MYA-4574 / FGSC 10173)</name>
    <name type="common">Glume blotch fungus</name>
    <name type="synonym">Parastagonospora nodorum</name>
    <dbReference type="NCBI Taxonomy" id="321614"/>
    <lineage>
        <taxon>Eukaryota</taxon>
        <taxon>Fungi</taxon>
        <taxon>Dikarya</taxon>
        <taxon>Ascomycota</taxon>
        <taxon>Pezizomycotina</taxon>
        <taxon>Dothideomycetes</taxon>
        <taxon>Pleosporomycetidae</taxon>
        <taxon>Pleosporales</taxon>
        <taxon>Pleosporineae</taxon>
        <taxon>Phaeosphaeriaceae</taxon>
        <taxon>Parastagonospora</taxon>
    </lineage>
</organism>
<dbReference type="CDD" id="cd06186">
    <property type="entry name" value="NOX_Duox_like_FAD_NADP"/>
    <property type="match status" value="1"/>
</dbReference>
<dbReference type="InterPro" id="IPR013112">
    <property type="entry name" value="FAD-bd_8"/>
</dbReference>
<dbReference type="VEuPathDB" id="FungiDB:JI435_307040"/>
<evidence type="ECO:0000256" key="6">
    <source>
        <dbReference type="ARBA" id="ARBA00023136"/>
    </source>
</evidence>
<feature type="transmembrane region" description="Helical" evidence="7">
    <location>
        <begin position="320"/>
        <end position="338"/>
    </location>
</feature>
<feature type="transmembrane region" description="Helical" evidence="7">
    <location>
        <begin position="172"/>
        <end position="195"/>
    </location>
</feature>
<keyword evidence="3 7" id="KW-0812">Transmembrane</keyword>
<feature type="signal peptide" evidence="8">
    <location>
        <begin position="1"/>
        <end position="20"/>
    </location>
</feature>
<dbReference type="Pfam" id="PF08022">
    <property type="entry name" value="FAD_binding_8"/>
    <property type="match status" value="1"/>
</dbReference>
<keyword evidence="12" id="KW-1185">Reference proteome</keyword>
<evidence type="ECO:0008006" key="13">
    <source>
        <dbReference type="Google" id="ProtNLM"/>
    </source>
</evidence>
<feature type="transmembrane region" description="Helical" evidence="7">
    <location>
        <begin position="350"/>
        <end position="372"/>
    </location>
</feature>
<evidence type="ECO:0000256" key="3">
    <source>
        <dbReference type="ARBA" id="ARBA00022692"/>
    </source>
</evidence>
<dbReference type="OrthoDB" id="167398at2759"/>
<feature type="transmembrane region" description="Helical" evidence="7">
    <location>
        <begin position="270"/>
        <end position="292"/>
    </location>
</feature>
<feature type="transmembrane region" description="Helical" evidence="7">
    <location>
        <begin position="379"/>
        <end position="399"/>
    </location>
</feature>
<keyword evidence="2" id="KW-0813">Transport</keyword>
<keyword evidence="6 7" id="KW-0472">Membrane</keyword>
<sequence>MRTINFASFLALSLPDAASAFVGYGIPMYKPNCAFACRDQFSSAHLSCTSMNHASGGHHGSGPTSKECYASNTPWLTTLAYCINATCSDVPKYKLEAFWAERVTKSERWNKVAPKWTYQETLFRMADMPAPVKELEEDEELNFTALFDPVAWEAGRGALEYFEYSETMHSKYGIILLVVGFATPIFITGLSYLPYMSGVLDRLKPRLVWPSLIGTYHVRGLPFSLGNAPTLGQTGYIVLFIVLNIIATASEYRSFQVPYNAWFPDRWQEVMAYVSNRTGVLAFALAPLTILFSGRNNILLWLTNWSHSTYMLLHRWVARIFTLQVILHSILEFILYHRKGEVDAEQKEPYWIWGAVATVACCIMVVISTLYFRRKSYEIFLILHILLAIFVIAGSWYHVEFRYERKWGYEFWLYATCAVWFFDRLMRVARLAKNGVKRAEVTQITDNIVRIDIKDVRWDANPGRHAYVYFPTLNALRPWENHPFSVVPTALLQSRRHEVATSSSVSVSGHSRDDIEKCGAAGKSVAITSVTGPRRIPRGSTAGISLYVRRSTGLTKALQLHKDLVTLIDGPYRNNSTSGVLKTDRLILIAGGIGVTAVLPFIAHHTNVKLFWSVKASSQGLVDSLSDVLQDLSEKEVRVGSRFNIQDLLEREEAEDWQRIGVVVCGPGTLCDDVRSLVAKRARSGVASWELDVEAFSW</sequence>
<feature type="domain" description="FAD-binding 8" evidence="10">
    <location>
        <begin position="434"/>
        <end position="489"/>
    </location>
</feature>
<evidence type="ECO:0000256" key="7">
    <source>
        <dbReference type="SAM" id="Phobius"/>
    </source>
</evidence>
<evidence type="ECO:0000313" key="12">
    <source>
        <dbReference type="Proteomes" id="UP000663193"/>
    </source>
</evidence>
<dbReference type="Gene3D" id="3.40.50.80">
    <property type="entry name" value="Nucleotide-binding domain of ferredoxin-NADP reductase (FNR) module"/>
    <property type="match status" value="1"/>
</dbReference>
<accession>A0A7U2FJH2</accession>
<dbReference type="EMBL" id="CP069039">
    <property type="protein sequence ID" value="QRD04525.1"/>
    <property type="molecule type" value="Genomic_DNA"/>
</dbReference>
<dbReference type="SUPFAM" id="SSF52343">
    <property type="entry name" value="Ferredoxin reductase-like, C-terminal NADP-linked domain"/>
    <property type="match status" value="1"/>
</dbReference>
<keyword evidence="8" id="KW-0732">Signal</keyword>
<evidence type="ECO:0000259" key="9">
    <source>
        <dbReference type="Pfam" id="PF01794"/>
    </source>
</evidence>
<proteinExistence type="predicted"/>